<dbReference type="GeneID" id="30035011"/>
<keyword evidence="3" id="KW-1185">Reference proteome</keyword>
<dbReference type="Proteomes" id="UP000189580">
    <property type="component" value="Chromosome b"/>
</dbReference>
<feature type="domain" description="RNA helicase aquarius N-terminal" evidence="1">
    <location>
        <begin position="15"/>
        <end position="97"/>
    </location>
</feature>
<name>A0A167FK88_9ASCO</name>
<evidence type="ECO:0000313" key="3">
    <source>
        <dbReference type="Proteomes" id="UP000189580"/>
    </source>
</evidence>
<dbReference type="Pfam" id="PF16399">
    <property type="entry name" value="Aquarius_N_1st"/>
    <property type="match status" value="1"/>
</dbReference>
<dbReference type="EMBL" id="CP014503">
    <property type="protein sequence ID" value="ANB15406.1"/>
    <property type="molecule type" value="Genomic_DNA"/>
</dbReference>
<evidence type="ECO:0000313" key="2">
    <source>
        <dbReference type="EMBL" id="ANB15406.1"/>
    </source>
</evidence>
<accession>A0A167FK88</accession>
<protein>
    <recommendedName>
        <fullName evidence="1">RNA helicase aquarius N-terminal domain-containing protein</fullName>
    </recommendedName>
</protein>
<gene>
    <name evidence="2" type="ORF">AWJ20_3033</name>
</gene>
<organism evidence="2 3">
    <name type="scientific">Sugiyamaella lignohabitans</name>
    <dbReference type="NCBI Taxonomy" id="796027"/>
    <lineage>
        <taxon>Eukaryota</taxon>
        <taxon>Fungi</taxon>
        <taxon>Dikarya</taxon>
        <taxon>Ascomycota</taxon>
        <taxon>Saccharomycotina</taxon>
        <taxon>Dipodascomycetes</taxon>
        <taxon>Dipodascales</taxon>
        <taxon>Trichomonascaceae</taxon>
        <taxon>Sugiyamaella</taxon>
    </lineage>
</organism>
<dbReference type="OrthoDB" id="1879at2759"/>
<dbReference type="InterPro" id="IPR032174">
    <property type="entry name" value="Aquarius_N"/>
</dbReference>
<evidence type="ECO:0000259" key="1">
    <source>
        <dbReference type="Pfam" id="PF16399"/>
    </source>
</evidence>
<sequence>MSVSFEDIRASTVYKLAKASWLLENNGPNGELGHESAQKFSTKIVSNIYRKLESDEDHEINLESLKYLKCLECYLWPNLSEESTDDHIVSIAILSTQNEEAWSKLTEPNRLDYKN</sequence>
<proteinExistence type="predicted"/>
<dbReference type="KEGG" id="slb:AWJ20_3033"/>
<dbReference type="RefSeq" id="XP_018737883.1">
    <property type="nucleotide sequence ID" value="XM_018880024.1"/>
</dbReference>
<reference evidence="2 3" key="1">
    <citation type="submission" date="2016-02" db="EMBL/GenBank/DDBJ databases">
        <title>Complete genome sequence and transcriptome regulation of the pentose utilising yeast Sugiyamaella lignohabitans.</title>
        <authorList>
            <person name="Bellasio M."/>
            <person name="Peymann A."/>
            <person name="Valli M."/>
            <person name="Sipitzky M."/>
            <person name="Graf A."/>
            <person name="Sauer M."/>
            <person name="Marx H."/>
            <person name="Mattanovich D."/>
        </authorList>
    </citation>
    <scope>NUCLEOTIDE SEQUENCE [LARGE SCALE GENOMIC DNA]</scope>
    <source>
        <strain evidence="2 3">CBS 10342</strain>
    </source>
</reference>
<dbReference type="AlphaFoldDB" id="A0A167FK88"/>